<organism evidence="1 2">
    <name type="scientific">Sorghum bicolor</name>
    <name type="common">Sorghum</name>
    <name type="synonym">Sorghum vulgare</name>
    <dbReference type="NCBI Taxonomy" id="4558"/>
    <lineage>
        <taxon>Eukaryota</taxon>
        <taxon>Viridiplantae</taxon>
        <taxon>Streptophyta</taxon>
        <taxon>Embryophyta</taxon>
        <taxon>Tracheophyta</taxon>
        <taxon>Spermatophyta</taxon>
        <taxon>Magnoliopsida</taxon>
        <taxon>Liliopsida</taxon>
        <taxon>Poales</taxon>
        <taxon>Poaceae</taxon>
        <taxon>PACMAD clade</taxon>
        <taxon>Panicoideae</taxon>
        <taxon>Andropogonodae</taxon>
        <taxon>Andropogoneae</taxon>
        <taxon>Sorghinae</taxon>
        <taxon>Sorghum</taxon>
    </lineage>
</organism>
<dbReference type="Proteomes" id="UP000000768">
    <property type="component" value="Chromosome 2"/>
</dbReference>
<dbReference type="InParanoid" id="A0A1W0W6G8"/>
<dbReference type="EMBL" id="CM000761">
    <property type="protein sequence ID" value="OQU90008.1"/>
    <property type="molecule type" value="Genomic_DNA"/>
</dbReference>
<sequence length="86" mass="9812">MMLNYGCHTTPMPPSVGDVFFFPADMVFHPVFLNLELSVYWHNISGMEIELGCMPVCFFLGELYNDNVMMSALFWSGLLASQWYGC</sequence>
<dbReference type="AlphaFoldDB" id="A0A1W0W6G8"/>
<keyword evidence="2" id="KW-1185">Reference proteome</keyword>
<gene>
    <name evidence="1" type="ORF">SORBI_3002G317350</name>
</gene>
<protein>
    <submittedName>
        <fullName evidence="1">Uncharacterized protein</fullName>
    </submittedName>
</protein>
<proteinExistence type="predicted"/>
<dbReference type="OMA" id="VYWHNIS"/>
<name>A0A1W0W6G8_SORBI</name>
<evidence type="ECO:0000313" key="2">
    <source>
        <dbReference type="Proteomes" id="UP000000768"/>
    </source>
</evidence>
<reference evidence="1 2" key="1">
    <citation type="journal article" date="2009" name="Nature">
        <title>The Sorghum bicolor genome and the diversification of grasses.</title>
        <authorList>
            <person name="Paterson A.H."/>
            <person name="Bowers J.E."/>
            <person name="Bruggmann R."/>
            <person name="Dubchak I."/>
            <person name="Grimwood J."/>
            <person name="Gundlach H."/>
            <person name="Haberer G."/>
            <person name="Hellsten U."/>
            <person name="Mitros T."/>
            <person name="Poliakov A."/>
            <person name="Schmutz J."/>
            <person name="Spannagl M."/>
            <person name="Tang H."/>
            <person name="Wang X."/>
            <person name="Wicker T."/>
            <person name="Bharti A.K."/>
            <person name="Chapman J."/>
            <person name="Feltus F.A."/>
            <person name="Gowik U."/>
            <person name="Grigoriev I.V."/>
            <person name="Lyons E."/>
            <person name="Maher C.A."/>
            <person name="Martis M."/>
            <person name="Narechania A."/>
            <person name="Otillar R.P."/>
            <person name="Penning B.W."/>
            <person name="Salamov A.A."/>
            <person name="Wang Y."/>
            <person name="Zhang L."/>
            <person name="Carpita N.C."/>
            <person name="Freeling M."/>
            <person name="Gingle A.R."/>
            <person name="Hash C.T."/>
            <person name="Keller B."/>
            <person name="Klein P."/>
            <person name="Kresovich S."/>
            <person name="McCann M.C."/>
            <person name="Ming R."/>
            <person name="Peterson D.G."/>
            <person name="Mehboob-ur-Rahman"/>
            <person name="Ware D."/>
            <person name="Westhoff P."/>
            <person name="Mayer K.F."/>
            <person name="Messing J."/>
            <person name="Rokhsar D.S."/>
        </authorList>
    </citation>
    <scope>NUCLEOTIDE SEQUENCE [LARGE SCALE GENOMIC DNA]</scope>
    <source>
        <strain evidence="2">cv. BTx623</strain>
    </source>
</reference>
<accession>A0A1W0W6G8</accession>
<reference evidence="2" key="2">
    <citation type="journal article" date="2018" name="Plant J.">
        <title>The Sorghum bicolor reference genome: improved assembly, gene annotations, a transcriptome atlas, and signatures of genome organization.</title>
        <authorList>
            <person name="McCormick R.F."/>
            <person name="Truong S.K."/>
            <person name="Sreedasyam A."/>
            <person name="Jenkins J."/>
            <person name="Shu S."/>
            <person name="Sims D."/>
            <person name="Kennedy M."/>
            <person name="Amirebrahimi M."/>
            <person name="Weers B.D."/>
            <person name="McKinley B."/>
            <person name="Mattison A."/>
            <person name="Morishige D.T."/>
            <person name="Grimwood J."/>
            <person name="Schmutz J."/>
            <person name="Mullet J.E."/>
        </authorList>
    </citation>
    <scope>NUCLEOTIDE SEQUENCE [LARGE SCALE GENOMIC DNA]</scope>
    <source>
        <strain evidence="2">cv. BTx623</strain>
    </source>
</reference>
<evidence type="ECO:0000313" key="1">
    <source>
        <dbReference type="EMBL" id="OQU90008.1"/>
    </source>
</evidence>
<dbReference type="Gramene" id="OQU90008">
    <property type="protein sequence ID" value="OQU90008"/>
    <property type="gene ID" value="SORBI_3002G317350"/>
</dbReference>